<dbReference type="GO" id="GO:0016567">
    <property type="term" value="P:protein ubiquitination"/>
    <property type="evidence" value="ECO:0007669"/>
    <property type="project" value="UniProtKB-UniPathway"/>
</dbReference>
<evidence type="ECO:0000313" key="3">
    <source>
        <dbReference type="Proteomes" id="UP000287033"/>
    </source>
</evidence>
<dbReference type="Proteomes" id="UP000287033">
    <property type="component" value="Unassembled WGS sequence"/>
</dbReference>
<comment type="caution">
    <text evidence="2">The sequence shown here is derived from an EMBL/GenBank/DDBJ whole genome shotgun (WGS) entry which is preliminary data.</text>
</comment>
<sequence>MVKDSPEFRCLQSQFSVLYNESLQLKAQMDDARSLLFTTRTTHQRQVEQME</sequence>
<feature type="domain" description="BRE1A/B-like" evidence="1">
    <location>
        <begin position="2"/>
        <end position="51"/>
    </location>
</feature>
<dbReference type="OrthoDB" id="10266039at2759"/>
<name>A0A401TY43_CHIPU</name>
<gene>
    <name evidence="2" type="ORF">chiPu_0031819</name>
</gene>
<dbReference type="InterPro" id="IPR058642">
    <property type="entry name" value="BRE1A/B-like_dom"/>
</dbReference>
<evidence type="ECO:0000259" key="1">
    <source>
        <dbReference type="Pfam" id="PF26052"/>
    </source>
</evidence>
<dbReference type="AlphaFoldDB" id="A0A401TY43"/>
<proteinExistence type="predicted"/>
<dbReference type="Pfam" id="PF26052">
    <property type="entry name" value="BRE1B"/>
    <property type="match status" value="1"/>
</dbReference>
<evidence type="ECO:0000313" key="2">
    <source>
        <dbReference type="EMBL" id="GCC47549.1"/>
    </source>
</evidence>
<accession>A0A401TY43</accession>
<dbReference type="EMBL" id="BEZZ01219944">
    <property type="protein sequence ID" value="GCC47549.1"/>
    <property type="molecule type" value="Genomic_DNA"/>
</dbReference>
<protein>
    <recommendedName>
        <fullName evidence="1">BRE1A/B-like domain-containing protein</fullName>
    </recommendedName>
</protein>
<reference evidence="2 3" key="1">
    <citation type="journal article" date="2018" name="Nat. Ecol. Evol.">
        <title>Shark genomes provide insights into elasmobranch evolution and the origin of vertebrates.</title>
        <authorList>
            <person name="Hara Y"/>
            <person name="Yamaguchi K"/>
            <person name="Onimaru K"/>
            <person name="Kadota M"/>
            <person name="Koyanagi M"/>
            <person name="Keeley SD"/>
            <person name="Tatsumi K"/>
            <person name="Tanaka K"/>
            <person name="Motone F"/>
            <person name="Kageyama Y"/>
            <person name="Nozu R"/>
            <person name="Adachi N"/>
            <person name="Nishimura O"/>
            <person name="Nakagawa R"/>
            <person name="Tanegashima C"/>
            <person name="Kiyatake I"/>
            <person name="Matsumoto R"/>
            <person name="Murakumo K"/>
            <person name="Nishida K"/>
            <person name="Terakita A"/>
            <person name="Kuratani S"/>
            <person name="Sato K"/>
            <person name="Hyodo S Kuraku.S."/>
        </authorList>
    </citation>
    <scope>NUCLEOTIDE SEQUENCE [LARGE SCALE GENOMIC DNA]</scope>
</reference>
<organism evidence="2 3">
    <name type="scientific">Chiloscyllium punctatum</name>
    <name type="common">Brownbanded bambooshark</name>
    <name type="synonym">Hemiscyllium punctatum</name>
    <dbReference type="NCBI Taxonomy" id="137246"/>
    <lineage>
        <taxon>Eukaryota</taxon>
        <taxon>Metazoa</taxon>
        <taxon>Chordata</taxon>
        <taxon>Craniata</taxon>
        <taxon>Vertebrata</taxon>
        <taxon>Chondrichthyes</taxon>
        <taxon>Elasmobranchii</taxon>
        <taxon>Galeomorphii</taxon>
        <taxon>Galeoidea</taxon>
        <taxon>Orectolobiformes</taxon>
        <taxon>Hemiscylliidae</taxon>
        <taxon>Chiloscyllium</taxon>
    </lineage>
</organism>
<feature type="non-terminal residue" evidence="2">
    <location>
        <position position="51"/>
    </location>
</feature>
<keyword evidence="3" id="KW-1185">Reference proteome</keyword>
<dbReference type="UniPathway" id="UPA00143"/>
<dbReference type="STRING" id="137246.A0A401TY43"/>